<feature type="transmembrane region" description="Helical" evidence="3">
    <location>
        <begin position="293"/>
        <end position="318"/>
    </location>
</feature>
<comment type="caution">
    <text evidence="5">The sequence shown here is derived from an EMBL/GenBank/DDBJ whole genome shotgun (WGS) entry which is preliminary data.</text>
</comment>
<keyword evidence="3" id="KW-0472">Membrane</keyword>
<dbReference type="GO" id="GO:0030246">
    <property type="term" value="F:carbohydrate binding"/>
    <property type="evidence" value="ECO:0007669"/>
    <property type="project" value="UniProtKB-KW"/>
</dbReference>
<organism evidence="5 6">
    <name type="scientific">Prunus yedoensis var. nudiflora</name>
    <dbReference type="NCBI Taxonomy" id="2094558"/>
    <lineage>
        <taxon>Eukaryota</taxon>
        <taxon>Viridiplantae</taxon>
        <taxon>Streptophyta</taxon>
        <taxon>Embryophyta</taxon>
        <taxon>Tracheophyta</taxon>
        <taxon>Spermatophyta</taxon>
        <taxon>Magnoliopsida</taxon>
        <taxon>eudicotyledons</taxon>
        <taxon>Gunneridae</taxon>
        <taxon>Pentapetalae</taxon>
        <taxon>rosids</taxon>
        <taxon>fabids</taxon>
        <taxon>Rosales</taxon>
        <taxon>Rosaceae</taxon>
        <taxon>Amygdaloideae</taxon>
        <taxon>Amygdaleae</taxon>
        <taxon>Prunus</taxon>
    </lineage>
</organism>
<gene>
    <name evidence="5" type="ORF">Pyn_24037</name>
</gene>
<dbReference type="Proteomes" id="UP000250321">
    <property type="component" value="Unassembled WGS sequence"/>
</dbReference>
<proteinExistence type="inferred from homology"/>
<dbReference type="PANTHER" id="PTHR32401">
    <property type="entry name" value="CONCANAVALIN A-LIKE LECTIN FAMILY PROTEIN"/>
    <property type="match status" value="1"/>
</dbReference>
<dbReference type="InterPro" id="IPR013320">
    <property type="entry name" value="ConA-like_dom_sf"/>
</dbReference>
<comment type="similarity">
    <text evidence="1">Belongs to the leguminous lectin family.</text>
</comment>
<evidence type="ECO:0000313" key="6">
    <source>
        <dbReference type="Proteomes" id="UP000250321"/>
    </source>
</evidence>
<keyword evidence="5" id="KW-0418">Kinase</keyword>
<keyword evidence="3" id="KW-0812">Transmembrane</keyword>
<evidence type="ECO:0000256" key="3">
    <source>
        <dbReference type="SAM" id="Phobius"/>
    </source>
</evidence>
<keyword evidence="6" id="KW-1185">Reference proteome</keyword>
<keyword evidence="5" id="KW-0808">Transferase</keyword>
<dbReference type="InterPro" id="IPR050258">
    <property type="entry name" value="Leguminous_Lectin"/>
</dbReference>
<dbReference type="Gene3D" id="2.60.120.200">
    <property type="match status" value="1"/>
</dbReference>
<evidence type="ECO:0000313" key="5">
    <source>
        <dbReference type="EMBL" id="PQP92578.1"/>
    </source>
</evidence>
<keyword evidence="3" id="KW-1133">Transmembrane helix</keyword>
<dbReference type="AlphaFoldDB" id="A0A314XKM9"/>
<dbReference type="SUPFAM" id="SSF49899">
    <property type="entry name" value="Concanavalin A-like lectins/glucanases"/>
    <property type="match status" value="1"/>
</dbReference>
<dbReference type="PANTHER" id="PTHR32401:SF15">
    <property type="entry name" value="L-TYPE LECTIN-DOMAIN CONTAINING RECEPTOR KINASE VIII.2-LIKE"/>
    <property type="match status" value="1"/>
</dbReference>
<evidence type="ECO:0000259" key="4">
    <source>
        <dbReference type="Pfam" id="PF00139"/>
    </source>
</evidence>
<sequence>MAKFTIFSCNFPLIFLLSSFYFLTLQPISSSLLKSLNNNPNFDSEIALFGDAEPVDAGSYVNITRPSVSSSGLLLRQKPFKFLDANLSSPTSFSTEFTFSMTPGSGDGLLLVLAPKDFGSTFSGKGPFGLNGENRFLGIEFDTEMNGNVNDLNANHIGVDVGSFVSLTVGNVSSLNLELNSGEKLKSWIDYVASSKRLEIRLSKLGEPRPYNPITAYGIDLLGMWKNEDVYVGISSSNSNGNSSQISSVYSWSFRLRNIPNSMHSLPVNPRGYLDEHGEHLSVHKRRVCPLTVLAGMIFVTGCGALVAFVVLFLWAIIISRHTVFPAEFPVKPMDFRYEKINVVVEKDADSVKKQSI</sequence>
<accession>A0A314XKM9</accession>
<dbReference type="InterPro" id="IPR001220">
    <property type="entry name" value="Legume_lectin_dom"/>
</dbReference>
<evidence type="ECO:0000256" key="2">
    <source>
        <dbReference type="ARBA" id="ARBA00022734"/>
    </source>
</evidence>
<dbReference type="GO" id="GO:0016301">
    <property type="term" value="F:kinase activity"/>
    <property type="evidence" value="ECO:0007669"/>
    <property type="project" value="UniProtKB-KW"/>
</dbReference>
<evidence type="ECO:0000256" key="1">
    <source>
        <dbReference type="ARBA" id="ARBA00007606"/>
    </source>
</evidence>
<dbReference type="STRING" id="2094558.A0A314XKM9"/>
<name>A0A314XKM9_PRUYE</name>
<feature type="domain" description="Legume lectin" evidence="4">
    <location>
        <begin position="41"/>
        <end position="264"/>
    </location>
</feature>
<protein>
    <submittedName>
        <fullName evidence="5">L-type lectin-domain containing receptor kinase VIII.1-like</fullName>
    </submittedName>
</protein>
<dbReference type="OrthoDB" id="2019747at2759"/>
<dbReference type="Pfam" id="PF00139">
    <property type="entry name" value="Lectin_legB"/>
    <property type="match status" value="1"/>
</dbReference>
<dbReference type="EMBL" id="PJQY01002553">
    <property type="protein sequence ID" value="PQP92578.1"/>
    <property type="molecule type" value="Genomic_DNA"/>
</dbReference>
<keyword evidence="5" id="KW-0675">Receptor</keyword>
<dbReference type="CDD" id="cd06899">
    <property type="entry name" value="lectin_legume_LecRK_Arcelin_ConA"/>
    <property type="match status" value="1"/>
</dbReference>
<keyword evidence="2 5" id="KW-0430">Lectin</keyword>
<reference evidence="5 6" key="1">
    <citation type="submission" date="2018-02" db="EMBL/GenBank/DDBJ databases">
        <title>Draft genome of wild Prunus yedoensis var. nudiflora.</title>
        <authorList>
            <person name="Baek S."/>
            <person name="Kim J.-H."/>
            <person name="Choi K."/>
            <person name="Kim G.-B."/>
            <person name="Cho A."/>
            <person name="Jang H."/>
            <person name="Shin C.-H."/>
            <person name="Yu H.-J."/>
            <person name="Mun J.-H."/>
        </authorList>
    </citation>
    <scope>NUCLEOTIDE SEQUENCE [LARGE SCALE GENOMIC DNA]</scope>
    <source>
        <strain evidence="6">cv. Jeju island</strain>
        <tissue evidence="5">Leaf</tissue>
    </source>
</reference>